<feature type="chain" id="PRO_5002408385" evidence="9">
    <location>
        <begin position="22"/>
        <end position="568"/>
    </location>
</feature>
<comment type="caution">
    <text evidence="13">The sequence shown here is derived from an EMBL/GenBank/DDBJ whole genome shotgun (WGS) entry which is preliminary data.</text>
</comment>
<dbReference type="InterPro" id="IPR011066">
    <property type="entry name" value="MscS_channel_C_sf"/>
</dbReference>
<dbReference type="InterPro" id="IPR045276">
    <property type="entry name" value="YbiO_bact"/>
</dbReference>
<evidence type="ECO:0000256" key="4">
    <source>
        <dbReference type="ARBA" id="ARBA00022692"/>
    </source>
</evidence>
<evidence type="ECO:0000256" key="5">
    <source>
        <dbReference type="ARBA" id="ARBA00022989"/>
    </source>
</evidence>
<dbReference type="InterPro" id="IPR011014">
    <property type="entry name" value="MscS_channel_TM-2"/>
</dbReference>
<accession>A0A0E2ZPS2</accession>
<dbReference type="InterPro" id="IPR010920">
    <property type="entry name" value="LSM_dom_sf"/>
</dbReference>
<feature type="transmembrane region" description="Helical" evidence="8">
    <location>
        <begin position="330"/>
        <end position="354"/>
    </location>
</feature>
<dbReference type="PANTHER" id="PTHR30460:SF0">
    <property type="entry name" value="MODERATE CONDUCTANCE MECHANOSENSITIVE CHANNEL YBIO"/>
    <property type="match status" value="1"/>
</dbReference>
<dbReference type="Gene3D" id="3.30.70.100">
    <property type="match status" value="1"/>
</dbReference>
<evidence type="ECO:0000256" key="8">
    <source>
        <dbReference type="SAM" id="Phobius"/>
    </source>
</evidence>
<proteinExistence type="inferred from homology"/>
<keyword evidence="3" id="KW-1003">Cell membrane</keyword>
<evidence type="ECO:0000256" key="9">
    <source>
        <dbReference type="SAM" id="SignalP"/>
    </source>
</evidence>
<dbReference type="PANTHER" id="PTHR30460">
    <property type="entry name" value="MODERATE CONDUCTANCE MECHANOSENSITIVE CHANNEL YBIO"/>
    <property type="match status" value="1"/>
</dbReference>
<evidence type="ECO:0000256" key="7">
    <source>
        <dbReference type="SAM" id="MobiDB-lite"/>
    </source>
</evidence>
<evidence type="ECO:0000256" key="1">
    <source>
        <dbReference type="ARBA" id="ARBA00004651"/>
    </source>
</evidence>
<dbReference type="AlphaFoldDB" id="A0A0E2ZPS2"/>
<feature type="compositionally biased region" description="Basic and acidic residues" evidence="7">
    <location>
        <begin position="555"/>
        <end position="568"/>
    </location>
</feature>
<evidence type="ECO:0000259" key="12">
    <source>
        <dbReference type="Pfam" id="PF21088"/>
    </source>
</evidence>
<evidence type="ECO:0000259" key="10">
    <source>
        <dbReference type="Pfam" id="PF00924"/>
    </source>
</evidence>
<evidence type="ECO:0000313" key="13">
    <source>
        <dbReference type="EMBL" id="KFI20382.1"/>
    </source>
</evidence>
<keyword evidence="5 8" id="KW-1133">Transmembrane helix</keyword>
<dbReference type="InterPro" id="IPR013783">
    <property type="entry name" value="Ig-like_fold"/>
</dbReference>
<evidence type="ECO:0000259" key="11">
    <source>
        <dbReference type="Pfam" id="PF21082"/>
    </source>
</evidence>
<dbReference type="InterPro" id="IPR006685">
    <property type="entry name" value="MscS_channel_2nd"/>
</dbReference>
<feature type="region of interest" description="Disordered" evidence="7">
    <location>
        <begin position="211"/>
        <end position="242"/>
    </location>
</feature>
<dbReference type="SUPFAM" id="SSF82689">
    <property type="entry name" value="Mechanosensitive channel protein MscS (YggB), C-terminal domain"/>
    <property type="match status" value="1"/>
</dbReference>
<dbReference type="Gene3D" id="1.10.287.1260">
    <property type="match status" value="1"/>
</dbReference>
<feature type="transmembrane region" description="Helical" evidence="8">
    <location>
        <begin position="291"/>
        <end position="309"/>
    </location>
</feature>
<feature type="domain" description="Mechanosensitive ion channel MscS C-terminal" evidence="11">
    <location>
        <begin position="452"/>
        <end position="538"/>
    </location>
</feature>
<reference evidence="13 14" key="1">
    <citation type="submission" date="2014-07" db="EMBL/GenBank/DDBJ databases">
        <title>Comparative analysis of Nitrosococcus oceani genome inventories of strains from Pacific and Atlantic gyres.</title>
        <authorList>
            <person name="Lim C.K."/>
            <person name="Wang L."/>
            <person name="Sayavedra-Soto L.A."/>
            <person name="Klotz M.G."/>
        </authorList>
    </citation>
    <scope>NUCLEOTIDE SEQUENCE [LARGE SCALE GENOMIC DNA]</scope>
    <source>
        <strain evidence="13 14">C-27</strain>
    </source>
</reference>
<feature type="signal peptide" evidence="9">
    <location>
        <begin position="1"/>
        <end position="21"/>
    </location>
</feature>
<gene>
    <name evidence="13" type="ORF">IB75_03200</name>
</gene>
<dbReference type="InterPro" id="IPR049278">
    <property type="entry name" value="MS_channel_C"/>
</dbReference>
<feature type="region of interest" description="Disordered" evidence="7">
    <location>
        <begin position="546"/>
        <end position="568"/>
    </location>
</feature>
<evidence type="ECO:0000256" key="2">
    <source>
        <dbReference type="ARBA" id="ARBA00008017"/>
    </source>
</evidence>
<feature type="compositionally biased region" description="Basic and acidic residues" evidence="7">
    <location>
        <begin position="218"/>
        <end position="242"/>
    </location>
</feature>
<name>A0A0E2ZPS2_9GAMM</name>
<dbReference type="Pfam" id="PF21088">
    <property type="entry name" value="MS_channel_1st"/>
    <property type="match status" value="1"/>
</dbReference>
<dbReference type="GO" id="GO:0008381">
    <property type="term" value="F:mechanosensitive monoatomic ion channel activity"/>
    <property type="evidence" value="ECO:0007669"/>
    <property type="project" value="InterPro"/>
</dbReference>
<dbReference type="GO" id="GO:0005886">
    <property type="term" value="C:plasma membrane"/>
    <property type="evidence" value="ECO:0007669"/>
    <property type="project" value="UniProtKB-SubCell"/>
</dbReference>
<dbReference type="SUPFAM" id="SSF50182">
    <property type="entry name" value="Sm-like ribonucleoproteins"/>
    <property type="match status" value="1"/>
</dbReference>
<keyword evidence="4 8" id="KW-0812">Transmembrane</keyword>
<comment type="similarity">
    <text evidence="2">Belongs to the MscS (TC 1.A.23) family.</text>
</comment>
<dbReference type="Pfam" id="PF21082">
    <property type="entry name" value="MS_channel_3rd"/>
    <property type="match status" value="1"/>
</dbReference>
<feature type="domain" description="Mechanosensitive ion channel transmembrane helices 2/3" evidence="12">
    <location>
        <begin position="342"/>
        <end position="380"/>
    </location>
</feature>
<dbReference type="HOGENOM" id="CLU_483809_0_0_6"/>
<dbReference type="Gene3D" id="2.60.40.10">
    <property type="entry name" value="Immunoglobulins"/>
    <property type="match status" value="1"/>
</dbReference>
<evidence type="ECO:0000313" key="14">
    <source>
        <dbReference type="Proteomes" id="UP000028839"/>
    </source>
</evidence>
<dbReference type="SUPFAM" id="SSF82861">
    <property type="entry name" value="Mechanosensitive channel protein MscS (YggB), transmembrane region"/>
    <property type="match status" value="1"/>
</dbReference>
<feature type="domain" description="Mechanosensitive ion channel MscS" evidence="10">
    <location>
        <begin position="382"/>
        <end position="446"/>
    </location>
</feature>
<sequence length="568" mass="64033">MANWRALLLFLAIFIAGNTHAEETLTPQENTTKNSASPTITAVKPNPVPGAQQRQWIKLIGEGFNAKSKVMLRLRERIFPIPPERTRFISSKILEIYVNVSTGPATWQAQVSNSEGQKTKPFSFEVKPPAAIASQPQEVEERGRKAEVEALEKKAEETDKKIEQVKETAEAAKLEAAQTALKKATVQQQVEKTAQAARAAQQQLEAAKAKAQATGDAADQKEVEKLAEEAEKRKQATAAEESRLAAIEAKEQAAKEKTTATETEIEKLQQEFAELRKQRAAKRTFLEQATTAAWIILAGFIIWFIKRLAVNKFESVTVKREEVREGSARLRTLVLLLNWLGTILIVLTVSYLVLDEFGINMAPILASVGIVGLALGFGGQYLIRDIINGIFILIEGQYSINDIIQIDEFSGVVEVVNLRHTQLRDLDGRAIYIPNGEIKKVVNFTKGYGQMVLDIGVAYKENVDHVMEVMKKVVEEMRQIPMCARFIKDFEMFGVEKFGESEIIIRCRFKTRAGKQWEIAREYRRRLKNRFDELGIEIPFPQRTLNWKTPSQSRQTEETEHTKSATYN</sequence>
<evidence type="ECO:0000256" key="6">
    <source>
        <dbReference type="ARBA" id="ARBA00023136"/>
    </source>
</evidence>
<evidence type="ECO:0000256" key="3">
    <source>
        <dbReference type="ARBA" id="ARBA00022475"/>
    </source>
</evidence>
<feature type="transmembrane region" description="Helical" evidence="8">
    <location>
        <begin position="360"/>
        <end position="383"/>
    </location>
</feature>
<organism evidence="13 14">
    <name type="scientific">Nitrosococcus oceani C-27</name>
    <dbReference type="NCBI Taxonomy" id="314279"/>
    <lineage>
        <taxon>Bacteria</taxon>
        <taxon>Pseudomonadati</taxon>
        <taxon>Pseudomonadota</taxon>
        <taxon>Gammaproteobacteria</taxon>
        <taxon>Chromatiales</taxon>
        <taxon>Chromatiaceae</taxon>
        <taxon>Nitrosococcus</taxon>
    </lineage>
</organism>
<dbReference type="Proteomes" id="UP000028839">
    <property type="component" value="Unassembled WGS sequence"/>
</dbReference>
<dbReference type="Gene3D" id="2.30.30.60">
    <property type="match status" value="1"/>
</dbReference>
<protein>
    <submittedName>
        <fullName evidence="13">Mechanosensitive ion channel protein MscS</fullName>
    </submittedName>
</protein>
<dbReference type="EMBL" id="JPGN01000021">
    <property type="protein sequence ID" value="KFI20382.1"/>
    <property type="molecule type" value="Genomic_DNA"/>
</dbReference>
<dbReference type="InterPro" id="IPR049142">
    <property type="entry name" value="MS_channel_1st"/>
</dbReference>
<dbReference type="InterPro" id="IPR023408">
    <property type="entry name" value="MscS_beta-dom_sf"/>
</dbReference>
<dbReference type="Pfam" id="PF00924">
    <property type="entry name" value="MS_channel_2nd"/>
    <property type="match status" value="1"/>
</dbReference>
<comment type="subcellular location">
    <subcellularLocation>
        <location evidence="1">Cell membrane</location>
        <topology evidence="1">Multi-pass membrane protein</topology>
    </subcellularLocation>
</comment>
<dbReference type="OrthoDB" id="6500477at2"/>
<keyword evidence="9" id="KW-0732">Signal</keyword>
<keyword evidence="6 8" id="KW-0472">Membrane</keyword>